<dbReference type="EMBL" id="BDDD01000332">
    <property type="protein sequence ID" value="GAV64085.1"/>
    <property type="molecule type" value="Genomic_DNA"/>
</dbReference>
<gene>
    <name evidence="2" type="ORF">CFOL_v3_07603</name>
</gene>
<keyword evidence="3" id="KW-1185">Reference proteome</keyword>
<dbReference type="AlphaFoldDB" id="A0A1Q3B860"/>
<dbReference type="InterPro" id="IPR019999">
    <property type="entry name" value="Anth_synth_I-like"/>
</dbReference>
<dbReference type="STRING" id="3775.A0A1Q3B860"/>
<feature type="domain" description="Chorismate-utilising enzyme C-terminal" evidence="1">
    <location>
        <begin position="81"/>
        <end position="184"/>
    </location>
</feature>
<dbReference type="Gene3D" id="3.60.120.10">
    <property type="entry name" value="Anthranilate synthase"/>
    <property type="match status" value="2"/>
</dbReference>
<comment type="caution">
    <text evidence="2">The sequence shown here is derived from an EMBL/GenBank/DDBJ whole genome shotgun (WGS) entry which is preliminary data.</text>
</comment>
<dbReference type="Pfam" id="PF00425">
    <property type="entry name" value="Chorismate_bind"/>
    <property type="match status" value="1"/>
</dbReference>
<organism evidence="2 3">
    <name type="scientific">Cephalotus follicularis</name>
    <name type="common">Albany pitcher plant</name>
    <dbReference type="NCBI Taxonomy" id="3775"/>
    <lineage>
        <taxon>Eukaryota</taxon>
        <taxon>Viridiplantae</taxon>
        <taxon>Streptophyta</taxon>
        <taxon>Embryophyta</taxon>
        <taxon>Tracheophyta</taxon>
        <taxon>Spermatophyta</taxon>
        <taxon>Magnoliopsida</taxon>
        <taxon>eudicotyledons</taxon>
        <taxon>Gunneridae</taxon>
        <taxon>Pentapetalae</taxon>
        <taxon>rosids</taxon>
        <taxon>fabids</taxon>
        <taxon>Oxalidales</taxon>
        <taxon>Cephalotaceae</taxon>
        <taxon>Cephalotus</taxon>
    </lineage>
</organism>
<protein>
    <submittedName>
        <fullName evidence="2">Chorismate_bind domain-containing protein/Anth_synt_I_N domain-containing protein</fullName>
    </submittedName>
</protein>
<dbReference type="OrthoDB" id="1865897at2759"/>
<dbReference type="PANTHER" id="PTHR11236:SF9">
    <property type="entry name" value="ANTHRANILATE SYNTHASE COMPONENT 1"/>
    <property type="match status" value="1"/>
</dbReference>
<dbReference type="SUPFAM" id="SSF56322">
    <property type="entry name" value="ADC synthase"/>
    <property type="match status" value="1"/>
</dbReference>
<dbReference type="PANTHER" id="PTHR11236">
    <property type="entry name" value="AMINOBENZOATE/ANTHRANILATE SYNTHASE"/>
    <property type="match status" value="1"/>
</dbReference>
<evidence type="ECO:0000313" key="3">
    <source>
        <dbReference type="Proteomes" id="UP000187406"/>
    </source>
</evidence>
<evidence type="ECO:0000259" key="1">
    <source>
        <dbReference type="Pfam" id="PF00425"/>
    </source>
</evidence>
<dbReference type="InterPro" id="IPR005801">
    <property type="entry name" value="ADC_synthase"/>
</dbReference>
<accession>A0A1Q3B860</accession>
<dbReference type="InParanoid" id="A0A1Q3B860"/>
<proteinExistence type="predicted"/>
<dbReference type="GO" id="GO:0000162">
    <property type="term" value="P:L-tryptophan biosynthetic process"/>
    <property type="evidence" value="ECO:0007669"/>
    <property type="project" value="TreeGrafter"/>
</dbReference>
<sequence>MDHEEGRKTEEIVEDPMTVPRRIMEGWNPQRIDELPEAFCGGWVGYFSYDTVRFVEKKKLPFSSAPLDDRNLPDVHLGLYGDIFQIVLSQRFERRTFADPFEIYRALRIVNPSPDCILVASSPEILTRVKKQRIVNRPLAGTVRRGKTPKEDLMLEKELLIDEKQCAEHIMLVDLGRNDVGKVLSISNLFLSFGFWIAKSQI</sequence>
<dbReference type="Proteomes" id="UP000187406">
    <property type="component" value="Unassembled WGS sequence"/>
</dbReference>
<dbReference type="InterPro" id="IPR015890">
    <property type="entry name" value="Chorismate_C"/>
</dbReference>
<reference evidence="3" key="1">
    <citation type="submission" date="2016-04" db="EMBL/GenBank/DDBJ databases">
        <title>Cephalotus genome sequencing.</title>
        <authorList>
            <person name="Fukushima K."/>
            <person name="Hasebe M."/>
            <person name="Fang X."/>
        </authorList>
    </citation>
    <scope>NUCLEOTIDE SEQUENCE [LARGE SCALE GENOMIC DNA]</scope>
    <source>
        <strain evidence="3">cv. St1</strain>
    </source>
</reference>
<name>A0A1Q3B860_CEPFO</name>
<dbReference type="PRINTS" id="PR00095">
    <property type="entry name" value="ANTSNTHASEI"/>
</dbReference>
<evidence type="ECO:0000313" key="2">
    <source>
        <dbReference type="EMBL" id="GAV64085.1"/>
    </source>
</evidence>